<evidence type="ECO:0000313" key="1">
    <source>
        <dbReference type="EMBL" id="OHA01819.1"/>
    </source>
</evidence>
<dbReference type="EMBL" id="MHQL01000053">
    <property type="protein sequence ID" value="OHA01819.1"/>
    <property type="molecule type" value="Genomic_DNA"/>
</dbReference>
<name>A0A1G2KTU9_9BACT</name>
<organism evidence="1 2">
    <name type="scientific">Candidatus Sungbacteria bacterium RIFCSPHIGHO2_02_FULL_51_29</name>
    <dbReference type="NCBI Taxonomy" id="1802273"/>
    <lineage>
        <taxon>Bacteria</taxon>
        <taxon>Candidatus Sungiibacteriota</taxon>
    </lineage>
</organism>
<reference evidence="1 2" key="1">
    <citation type="journal article" date="2016" name="Nat. Commun.">
        <title>Thousands of microbial genomes shed light on interconnected biogeochemical processes in an aquifer system.</title>
        <authorList>
            <person name="Anantharaman K."/>
            <person name="Brown C.T."/>
            <person name="Hug L.A."/>
            <person name="Sharon I."/>
            <person name="Castelle C.J."/>
            <person name="Probst A.J."/>
            <person name="Thomas B.C."/>
            <person name="Singh A."/>
            <person name="Wilkins M.J."/>
            <person name="Karaoz U."/>
            <person name="Brodie E.L."/>
            <person name="Williams K.H."/>
            <person name="Hubbard S.S."/>
            <person name="Banfield J.F."/>
        </authorList>
    </citation>
    <scope>NUCLEOTIDE SEQUENCE [LARGE SCALE GENOMIC DNA]</scope>
</reference>
<comment type="caution">
    <text evidence="1">The sequence shown here is derived from an EMBL/GenBank/DDBJ whole genome shotgun (WGS) entry which is preliminary data.</text>
</comment>
<gene>
    <name evidence="1" type="ORF">A3C16_05895</name>
</gene>
<proteinExistence type="predicted"/>
<accession>A0A1G2KTU9</accession>
<dbReference type="AlphaFoldDB" id="A0A1G2KTU9"/>
<protein>
    <submittedName>
        <fullName evidence="1">Uncharacterized protein</fullName>
    </submittedName>
</protein>
<dbReference type="Proteomes" id="UP000177811">
    <property type="component" value="Unassembled WGS sequence"/>
</dbReference>
<evidence type="ECO:0000313" key="2">
    <source>
        <dbReference type="Proteomes" id="UP000177811"/>
    </source>
</evidence>
<sequence length="99" mass="11401">MGIESPNKEHWYPERPPNPIVRLSELIPGADTHDLRTAEIVRVLDPKGAYVSYSSFLEPEGLTVVKLPKEEIEQPILDRMLRVWQKPENGKKSVVREKK</sequence>